<protein>
    <recommendedName>
        <fullName evidence="2">Reverse transcriptase Ty1/copia-type domain-containing protein</fullName>
    </recommendedName>
</protein>
<gene>
    <name evidence="3" type="ORF">D8674_039878</name>
</gene>
<reference evidence="3 4" key="1">
    <citation type="submission" date="2019-09" db="EMBL/GenBank/DDBJ databases">
        <authorList>
            <person name="Ou C."/>
        </authorList>
    </citation>
    <scope>NUCLEOTIDE SEQUENCE [LARGE SCALE GENOMIC DNA]</scope>
    <source>
        <strain evidence="3">S2</strain>
        <tissue evidence="3">Leaf</tissue>
    </source>
</reference>
<comment type="caution">
    <text evidence="3">The sequence shown here is derived from an EMBL/GenBank/DDBJ whole genome shotgun (WGS) entry which is preliminary data.</text>
</comment>
<evidence type="ECO:0000259" key="2">
    <source>
        <dbReference type="Pfam" id="PF07727"/>
    </source>
</evidence>
<feature type="compositionally biased region" description="Low complexity" evidence="1">
    <location>
        <begin position="198"/>
        <end position="210"/>
    </location>
</feature>
<evidence type="ECO:0000256" key="1">
    <source>
        <dbReference type="SAM" id="MobiDB-lite"/>
    </source>
</evidence>
<accession>A0A5N5H2A5</accession>
<proteinExistence type="predicted"/>
<feature type="compositionally biased region" description="Gly residues" evidence="1">
    <location>
        <begin position="150"/>
        <end position="160"/>
    </location>
</feature>
<feature type="region of interest" description="Disordered" evidence="1">
    <location>
        <begin position="144"/>
        <end position="210"/>
    </location>
</feature>
<organism evidence="3 4">
    <name type="scientific">Pyrus ussuriensis x Pyrus communis</name>
    <dbReference type="NCBI Taxonomy" id="2448454"/>
    <lineage>
        <taxon>Eukaryota</taxon>
        <taxon>Viridiplantae</taxon>
        <taxon>Streptophyta</taxon>
        <taxon>Embryophyta</taxon>
        <taxon>Tracheophyta</taxon>
        <taxon>Spermatophyta</taxon>
        <taxon>Magnoliopsida</taxon>
        <taxon>eudicotyledons</taxon>
        <taxon>Gunneridae</taxon>
        <taxon>Pentapetalae</taxon>
        <taxon>rosids</taxon>
        <taxon>fabids</taxon>
        <taxon>Rosales</taxon>
        <taxon>Rosaceae</taxon>
        <taxon>Amygdaloideae</taxon>
        <taxon>Maleae</taxon>
        <taxon>Pyrus</taxon>
    </lineage>
</organism>
<dbReference type="EMBL" id="SMOL01000286">
    <property type="protein sequence ID" value="KAB2620843.1"/>
    <property type="molecule type" value="Genomic_DNA"/>
</dbReference>
<evidence type="ECO:0000313" key="3">
    <source>
        <dbReference type="EMBL" id="KAB2620843.1"/>
    </source>
</evidence>
<keyword evidence="4" id="KW-1185">Reference proteome</keyword>
<reference evidence="3 4" key="2">
    <citation type="submission" date="2019-11" db="EMBL/GenBank/DDBJ databases">
        <title>A de novo genome assembly of a pear dwarfing rootstock.</title>
        <authorList>
            <person name="Wang F."/>
            <person name="Wang J."/>
            <person name="Li S."/>
            <person name="Zhang Y."/>
            <person name="Fang M."/>
            <person name="Ma L."/>
            <person name="Zhao Y."/>
            <person name="Jiang S."/>
        </authorList>
    </citation>
    <scope>NUCLEOTIDE SEQUENCE [LARGE SCALE GENOMIC DNA]</scope>
    <source>
        <strain evidence="3">S2</strain>
        <tissue evidence="3">Leaf</tissue>
    </source>
</reference>
<dbReference type="Proteomes" id="UP000327157">
    <property type="component" value="Unassembled WGS sequence"/>
</dbReference>
<dbReference type="AlphaFoldDB" id="A0A5N5H2A5"/>
<dbReference type="PANTHER" id="PTHR37610">
    <property type="entry name" value="CCHC-TYPE DOMAIN-CONTAINING PROTEIN"/>
    <property type="match status" value="1"/>
</dbReference>
<sequence>MKDQNIDRYGYGQRTFKNIPNLSLNAKNKLGFVDGTLKVLDEKKNPDNYASWKRCNDVIVSWILNSVDQSKQFGRILKIVSAKRDVSDSCEAAEVAAMAVRQGQKQKNGNSSSFGKPLHYTHCDTDHPTIDTCYQLHGYPLEHHLHKSSKGGGRGNNGGGRNKRNGGSSSANDTTTGEDLATKKMTGLDVPPTQNVDPNPTVPTISPSSVSIGRDLRHRTAPAYISDYVCSHLQALVENRNWTLIPLSHSKFPIGCKWVYKVKRCSDGTIERYKTRLVAKGYTQIEGVDYHDTFSPTAKMTTVRCLLSIASARNWSLHQLNVNNAFLHGYLHDEIYMSPPPGLL</sequence>
<feature type="domain" description="Reverse transcriptase Ty1/copia-type" evidence="2">
    <location>
        <begin position="239"/>
        <end position="342"/>
    </location>
</feature>
<name>A0A5N5H2A5_9ROSA</name>
<dbReference type="OrthoDB" id="1193898at2759"/>
<dbReference type="InterPro" id="IPR013103">
    <property type="entry name" value="RVT_2"/>
</dbReference>
<dbReference type="PANTHER" id="PTHR37610:SF97">
    <property type="entry name" value="RETROTRANSPOSON GAG DOMAIN-CONTAINING PROTEIN"/>
    <property type="match status" value="1"/>
</dbReference>
<evidence type="ECO:0000313" key="4">
    <source>
        <dbReference type="Proteomes" id="UP000327157"/>
    </source>
</evidence>
<dbReference type="Pfam" id="PF07727">
    <property type="entry name" value="RVT_2"/>
    <property type="match status" value="1"/>
</dbReference>